<evidence type="ECO:0000313" key="1">
    <source>
        <dbReference type="EMBL" id="SVA37196.1"/>
    </source>
</evidence>
<dbReference type="EMBL" id="UINC01008257">
    <property type="protein sequence ID" value="SVA37196.1"/>
    <property type="molecule type" value="Genomic_DNA"/>
</dbReference>
<accession>A0A381V9Z5</accession>
<gene>
    <name evidence="1" type="ORF">METZ01_LOCUS90050</name>
</gene>
<dbReference type="AlphaFoldDB" id="A0A381V9Z5"/>
<organism evidence="1">
    <name type="scientific">marine metagenome</name>
    <dbReference type="NCBI Taxonomy" id="408172"/>
    <lineage>
        <taxon>unclassified sequences</taxon>
        <taxon>metagenomes</taxon>
        <taxon>ecological metagenomes</taxon>
    </lineage>
</organism>
<dbReference type="NCBIfam" id="NF038032">
    <property type="entry name" value="CehA_McbA_metalo"/>
    <property type="match status" value="1"/>
</dbReference>
<reference evidence="1" key="1">
    <citation type="submission" date="2018-05" db="EMBL/GenBank/DDBJ databases">
        <authorList>
            <person name="Lanie J.A."/>
            <person name="Ng W.-L."/>
            <person name="Kazmierczak K.M."/>
            <person name="Andrzejewski T.M."/>
            <person name="Davidsen T.M."/>
            <person name="Wayne K.J."/>
            <person name="Tettelin H."/>
            <person name="Glass J.I."/>
            <person name="Rusch D."/>
            <person name="Podicherti R."/>
            <person name="Tsui H.-C.T."/>
            <person name="Winkler M.E."/>
        </authorList>
    </citation>
    <scope>NUCLEOTIDE SEQUENCE</scope>
</reference>
<protein>
    <submittedName>
        <fullName evidence="1">Uncharacterized protein</fullName>
    </submittedName>
</protein>
<sequence>MDLEGVNPKNHTFFILISNKKTADLPLYYAKTAPYLPFCDLANTMQTSFFFRKTVILSLFATSQVSHAQSFPKVHDVALQPLKAQIQRLVQAKDYLGEPFSAQVKKRLNQALGQANATNAISEVQQILDAQCLLDIHINPESRVKVNAGPAKRELVEQGWRNFLVKVRNQAGVTAELHASSPNSGPHAGSPQSQIVDRWLGLAVHNAQPLTKTLSGLALEYRIVQLYSRDAGKRDAKLSFDVGQGTQDIGFRSEINLLFNCQPAHKVALKVLDESNMPTTAGFEIRDRFGRVYPSQAKRLAPDFHFHPQIYRGDGEYVTLPTGQYNIRFYRGPESLPQNRTITVTDSDTVETFKVERWIDPSLMGWWSGDHHIHAAGCAHYTNPTEGVHAPDMMRHCLGEDLKVGANLTWGPCFDYQKQFFTGKDDVVSLYPYLLRYDVEVSGFGSHQSGHLCLLRLRDQMFPGGESKHHWPKLCLNTLRWAKRQGALVGPAHSGWGLNQTTADLPTYEVPPFNGIGANEYIADVTHKVPGPDGKPVPAVDFISMVDTPSVWELNIWYHTLNCGFRTRISGETDFPCIYGERVGLGRSYVKLDGRLTYNDWCEGIRAGRNYVGDGRSHLIDFQVNNVQMGVKGSELRLAKPDTVLVTAKVAARLNQEPISGLAKRHYSQKPYWHIERARIEDTRKVPVEVIVNGYPIAQKEIVADGELQDIAFEVPIEFSSWVALRILPSSHTNPVFVLVDGKPIRSSKRSAEWCLAGVKKCRLQKQRFMGADEIADFNAAYDHAERTYRRIIVESVTD</sequence>
<proteinExistence type="predicted"/>
<name>A0A381V9Z5_9ZZZZ</name>